<accession>A0A2M8J2S0</accession>
<dbReference type="Proteomes" id="UP000231553">
    <property type="component" value="Unassembled WGS sequence"/>
</dbReference>
<proteinExistence type="predicted"/>
<dbReference type="InterPro" id="IPR029058">
    <property type="entry name" value="AB_hydrolase_fold"/>
</dbReference>
<dbReference type="OrthoDB" id="9797755at2"/>
<dbReference type="AlphaFoldDB" id="A0A2M8J2S0"/>
<protein>
    <recommendedName>
        <fullName evidence="3">Alpha/beta hydrolase</fullName>
    </recommendedName>
</protein>
<dbReference type="Gene3D" id="3.40.50.1820">
    <property type="entry name" value="alpha/beta hydrolase"/>
    <property type="match status" value="1"/>
</dbReference>
<evidence type="ECO:0008006" key="3">
    <source>
        <dbReference type="Google" id="ProtNLM"/>
    </source>
</evidence>
<evidence type="ECO:0000313" key="2">
    <source>
        <dbReference type="Proteomes" id="UP000231553"/>
    </source>
</evidence>
<name>A0A2M8J2S0_9RHOB</name>
<dbReference type="SUPFAM" id="SSF53474">
    <property type="entry name" value="alpha/beta-Hydrolases"/>
    <property type="match status" value="1"/>
</dbReference>
<gene>
    <name evidence="1" type="ORF">CVM52_08590</name>
</gene>
<reference evidence="1 2" key="1">
    <citation type="journal article" date="2018" name="Int. J. Syst. Evol. Microbiol.">
        <title>Pseudooceanicola lipolyticus sp. nov., a marine alphaproteobacterium, reclassification of Oceanicola flagellatus as Pseudooceanicola flagellatus comb. nov. and emended description of the genus Pseudooceanicola.</title>
        <authorList>
            <person name="Huang M.-M."/>
            <person name="Guo L.-L."/>
            <person name="Wu Y.-H."/>
            <person name="Lai Q.-L."/>
            <person name="Shao Z.-Z."/>
            <person name="Wang C.-S."/>
            <person name="Wu M."/>
            <person name="Xu X.-W."/>
        </authorList>
    </citation>
    <scope>NUCLEOTIDE SEQUENCE [LARGE SCALE GENOMIC DNA]</scope>
    <source>
        <strain evidence="1 2">157</strain>
    </source>
</reference>
<dbReference type="EMBL" id="PGTB01000022">
    <property type="protein sequence ID" value="PJE37081.1"/>
    <property type="molecule type" value="Genomic_DNA"/>
</dbReference>
<evidence type="ECO:0000313" key="1">
    <source>
        <dbReference type="EMBL" id="PJE37081.1"/>
    </source>
</evidence>
<keyword evidence="2" id="KW-1185">Reference proteome</keyword>
<dbReference type="InterPro" id="IPR010297">
    <property type="entry name" value="DUF900_hydrolase"/>
</dbReference>
<dbReference type="PANTHER" id="PTHR36513">
    <property type="entry name" value="ABC TRANSMEMBRANE TYPE-1 DOMAIN-CONTAINING PROTEIN"/>
    <property type="match status" value="1"/>
</dbReference>
<comment type="caution">
    <text evidence="1">The sequence shown here is derived from an EMBL/GenBank/DDBJ whole genome shotgun (WGS) entry which is preliminary data.</text>
</comment>
<sequence>MIAGDLARLARLSDLLGEAETARSYRDAAQAALAAPADPVTRGDNPGFREVDVYYATDRARSGEDDPNTFYGADRGALELGIATVSIPETHTPGVVEAPSIWRLEFRADPAKHVVLQRITPLAEQAFYSRLQSVFADAPGKEAFVFVHGYNVRFDQAARRAAQMAYDMNYDGVPILYSWPSRGSTVGYVADTAVVRLSGRRLSRFLDDLVARSGAETIHIVAHSMGNRALTDALELLALRHGLQPGDAPVFGQVIFAAPDVDAGLFKAMLPTIRPVARRLTLYASEEDWALTASRKLHGDMPRAGIGGATTLSDAHIDSIDMSELGEDMLSHSYFADDSSALADLMTLFWRNAAPQHRCGLESRAALAGEVPVWAYRRDTCAERSLIGVLGHLKREGVQSEEAARAVVRRTVSDRDLAARLERVVSAMVGD</sequence>
<dbReference type="Pfam" id="PF05990">
    <property type="entry name" value="DUF900"/>
    <property type="match status" value="1"/>
</dbReference>
<organism evidence="1 2">
    <name type="scientific">Pseudooceanicola lipolyticus</name>
    <dbReference type="NCBI Taxonomy" id="2029104"/>
    <lineage>
        <taxon>Bacteria</taxon>
        <taxon>Pseudomonadati</taxon>
        <taxon>Pseudomonadota</taxon>
        <taxon>Alphaproteobacteria</taxon>
        <taxon>Rhodobacterales</taxon>
        <taxon>Paracoccaceae</taxon>
        <taxon>Pseudooceanicola</taxon>
    </lineage>
</organism>
<dbReference type="PANTHER" id="PTHR36513:SF1">
    <property type="entry name" value="TRANSMEMBRANE PROTEIN"/>
    <property type="match status" value="1"/>
</dbReference>